<feature type="domain" description="Methyltransferase type 11" evidence="4">
    <location>
        <begin position="106"/>
        <end position="200"/>
    </location>
</feature>
<dbReference type="InterPro" id="IPR051052">
    <property type="entry name" value="Diverse_substrate_MTase"/>
</dbReference>
<keyword evidence="3" id="KW-0808">Transferase</keyword>
<organism evidence="5 6">
    <name type="scientific">Qipengyuania aquimaris</name>
    <dbReference type="NCBI Taxonomy" id="255984"/>
    <lineage>
        <taxon>Bacteria</taxon>
        <taxon>Pseudomonadati</taxon>
        <taxon>Pseudomonadota</taxon>
        <taxon>Alphaproteobacteria</taxon>
        <taxon>Sphingomonadales</taxon>
        <taxon>Erythrobacteraceae</taxon>
        <taxon>Qipengyuania</taxon>
    </lineage>
</organism>
<protein>
    <submittedName>
        <fullName evidence="5">Class I SAM-dependent methyltransferase</fullName>
    </submittedName>
</protein>
<comment type="caution">
    <text evidence="5">The sequence shown here is derived from an EMBL/GenBank/DDBJ whole genome shotgun (WGS) entry which is preliminary data.</text>
</comment>
<evidence type="ECO:0000256" key="3">
    <source>
        <dbReference type="ARBA" id="ARBA00022679"/>
    </source>
</evidence>
<dbReference type="Pfam" id="PF08241">
    <property type="entry name" value="Methyltransf_11"/>
    <property type="match status" value="1"/>
</dbReference>
<dbReference type="PANTHER" id="PTHR44942:SF4">
    <property type="entry name" value="METHYLTRANSFERASE TYPE 11 DOMAIN-CONTAINING PROTEIN"/>
    <property type="match status" value="1"/>
</dbReference>
<dbReference type="CDD" id="cd02440">
    <property type="entry name" value="AdoMet_MTases"/>
    <property type="match status" value="1"/>
</dbReference>
<evidence type="ECO:0000259" key="4">
    <source>
        <dbReference type="Pfam" id="PF08241"/>
    </source>
</evidence>
<evidence type="ECO:0000256" key="1">
    <source>
        <dbReference type="ARBA" id="ARBA00008361"/>
    </source>
</evidence>
<accession>A0A9Q3S166</accession>
<dbReference type="PANTHER" id="PTHR44942">
    <property type="entry name" value="METHYLTRANSF_11 DOMAIN-CONTAINING PROTEIN"/>
    <property type="match status" value="1"/>
</dbReference>
<dbReference type="Proteomes" id="UP000824927">
    <property type="component" value="Unassembled WGS sequence"/>
</dbReference>
<dbReference type="InterPro" id="IPR029063">
    <property type="entry name" value="SAM-dependent_MTases_sf"/>
</dbReference>
<gene>
    <name evidence="5" type="ORF">KUV31_06995</name>
</gene>
<dbReference type="AlphaFoldDB" id="A0A9Q3S166"/>
<sequence length="299" mass="32547">MMQLDRSDLDAARQHLTPDSALPLIRFMADQSLGAQAEVAPAEIRQQAADLGWVDARTGVRTTLGILISDSCREYLFWKERHGALPFENSLPHLARSTFRGKYVAEIGAGMGANLMSLSGTAGRLCGVEPVAAYAQLGQILRAREGIEGVEIWPGGAEDLPFEDGELDLVLCVTAHQYFDLHAALPEIARVTRPGGELIILGATLGQYAAGAGARVLRSGGRRSKYYLMTLINTLGYQAFGRRLLPRREAFSTSRPIYPSTGFMTRHLEAAGFETIAPPQPAAGEQCFYLRRREIGTGN</sequence>
<dbReference type="RefSeq" id="WP_222405015.1">
    <property type="nucleotide sequence ID" value="NZ_JAHVKP010000001.1"/>
</dbReference>
<evidence type="ECO:0000313" key="5">
    <source>
        <dbReference type="EMBL" id="MBY6218088.1"/>
    </source>
</evidence>
<dbReference type="SUPFAM" id="SSF53335">
    <property type="entry name" value="S-adenosyl-L-methionine-dependent methyltransferases"/>
    <property type="match status" value="1"/>
</dbReference>
<dbReference type="Gene3D" id="3.40.50.150">
    <property type="entry name" value="Vaccinia Virus protein VP39"/>
    <property type="match status" value="1"/>
</dbReference>
<reference evidence="5" key="1">
    <citation type="submission" date="2021-06" db="EMBL/GenBank/DDBJ databases">
        <title>50 bacteria genomes isolated from Dapeng, Shenzhen, China.</title>
        <authorList>
            <person name="Zheng W."/>
            <person name="Yu S."/>
            <person name="Huang Y."/>
        </authorList>
    </citation>
    <scope>NUCLEOTIDE SEQUENCE</scope>
    <source>
        <strain evidence="5">DP4N28-2</strain>
    </source>
</reference>
<evidence type="ECO:0000313" key="6">
    <source>
        <dbReference type="Proteomes" id="UP000824927"/>
    </source>
</evidence>
<dbReference type="GO" id="GO:0008757">
    <property type="term" value="F:S-adenosylmethionine-dependent methyltransferase activity"/>
    <property type="evidence" value="ECO:0007669"/>
    <property type="project" value="InterPro"/>
</dbReference>
<keyword evidence="2 5" id="KW-0489">Methyltransferase</keyword>
<dbReference type="GO" id="GO:0032259">
    <property type="term" value="P:methylation"/>
    <property type="evidence" value="ECO:0007669"/>
    <property type="project" value="UniProtKB-KW"/>
</dbReference>
<dbReference type="EMBL" id="JAHVKP010000001">
    <property type="protein sequence ID" value="MBY6218088.1"/>
    <property type="molecule type" value="Genomic_DNA"/>
</dbReference>
<evidence type="ECO:0000256" key="2">
    <source>
        <dbReference type="ARBA" id="ARBA00022603"/>
    </source>
</evidence>
<proteinExistence type="inferred from homology"/>
<comment type="similarity">
    <text evidence="1">Belongs to the methyltransferase superfamily.</text>
</comment>
<name>A0A9Q3S166_9SPHN</name>
<dbReference type="InterPro" id="IPR013216">
    <property type="entry name" value="Methyltransf_11"/>
</dbReference>